<keyword evidence="2" id="KW-0645">Protease</keyword>
<feature type="region of interest" description="Disordered" evidence="3">
    <location>
        <begin position="69"/>
        <end position="93"/>
    </location>
</feature>
<dbReference type="InterPro" id="IPR009003">
    <property type="entry name" value="Peptidase_S1_PA"/>
</dbReference>
<dbReference type="InterPro" id="IPR050966">
    <property type="entry name" value="Glutamyl_endopeptidase"/>
</dbReference>
<evidence type="ECO:0000256" key="3">
    <source>
        <dbReference type="SAM" id="MobiDB-lite"/>
    </source>
</evidence>
<dbReference type="RefSeq" id="WP_017798210.1">
    <property type="nucleotide sequence ID" value="NZ_BSKO01000001.1"/>
</dbReference>
<dbReference type="Proteomes" id="UP001275436">
    <property type="component" value="Unassembled WGS sequence"/>
</dbReference>
<evidence type="ECO:0000313" key="5">
    <source>
        <dbReference type="Proteomes" id="UP001275436"/>
    </source>
</evidence>
<keyword evidence="5" id="KW-1185">Reference proteome</keyword>
<gene>
    <name evidence="4" type="ORF">MACH08_34600</name>
</gene>
<dbReference type="Gene3D" id="2.40.10.10">
    <property type="entry name" value="Trypsin-like serine proteases"/>
    <property type="match status" value="2"/>
</dbReference>
<keyword evidence="2" id="KW-0720">Serine protease</keyword>
<evidence type="ECO:0000313" key="4">
    <source>
        <dbReference type="EMBL" id="GLO67676.1"/>
    </source>
</evidence>
<dbReference type="SUPFAM" id="SSF50494">
    <property type="entry name" value="Trypsin-like serine proteases"/>
    <property type="match status" value="1"/>
</dbReference>
<dbReference type="PANTHER" id="PTHR15462">
    <property type="entry name" value="SERINE PROTEASE"/>
    <property type="match status" value="1"/>
</dbReference>
<evidence type="ECO:0000256" key="2">
    <source>
        <dbReference type="ARBA" id="ARBA00022825"/>
    </source>
</evidence>
<name>A0ABQ5TPE9_9BACI</name>
<evidence type="ECO:0000256" key="1">
    <source>
        <dbReference type="ARBA" id="ARBA00022729"/>
    </source>
</evidence>
<protein>
    <submittedName>
        <fullName evidence="4">Peptidase</fullName>
    </submittedName>
</protein>
<keyword evidence="1" id="KW-0732">Signal</keyword>
<comment type="caution">
    <text evidence="4">The sequence shown here is derived from an EMBL/GenBank/DDBJ whole genome shotgun (WGS) entry which is preliminary data.</text>
</comment>
<dbReference type="InterPro" id="IPR043504">
    <property type="entry name" value="Peptidase_S1_PA_chymotrypsin"/>
</dbReference>
<feature type="compositionally biased region" description="Polar residues" evidence="3">
    <location>
        <begin position="75"/>
        <end position="87"/>
    </location>
</feature>
<keyword evidence="2" id="KW-0378">Hydrolase</keyword>
<reference evidence="4 5" key="1">
    <citation type="submission" date="2023-02" db="EMBL/GenBank/DDBJ databases">
        <title>Oceanobacillus kimchii IFOP_LL358 isolated form Alexandrium catenella lab strain.</title>
        <authorList>
            <person name="Gajardo G."/>
            <person name="Ueki S."/>
            <person name="Maruyama F."/>
        </authorList>
    </citation>
    <scope>NUCLEOTIDE SEQUENCE [LARGE SCALE GENOMIC DNA]</scope>
    <source>
        <strain evidence="4 5">IFOP_LL358</strain>
    </source>
</reference>
<accession>A0ABQ5TPE9</accession>
<dbReference type="PANTHER" id="PTHR15462:SF19">
    <property type="entry name" value="PEPTIDASE S1 DOMAIN-CONTAINING PROTEIN"/>
    <property type="match status" value="1"/>
</dbReference>
<sequence>MSRKNLLSVFIAFITFLIITPSVLANEAEIISEQEDATYQMFDNSEEYWTKERMENAIPMDKHVDKATESKSLTDSEANENQTNERPYNTEPASPKYNNALDFSPNAVVPSTTGKLFFYNPNDGNNYVCSASAVNNPNKNLVSTAGHCMHEGSGGDFYTNIVFVPAYYEGNAPYGRWDVNWKVTFRGWTDNGNYDYDQAFLTVFQNDGRNLVNVVGGNGLSFNYSQNQSDVRVTGYPAADPYPGDIPYSCYGDTSKRFLSNDAQISCGFTGGASGGAWFRTMSSENLGQIFAVTSRRSEPRGTLYARPFTSDYRDLFEGMEDR</sequence>
<organism evidence="4 5">
    <name type="scientific">Oceanobacillus kimchii</name>
    <dbReference type="NCBI Taxonomy" id="746691"/>
    <lineage>
        <taxon>Bacteria</taxon>
        <taxon>Bacillati</taxon>
        <taxon>Bacillota</taxon>
        <taxon>Bacilli</taxon>
        <taxon>Bacillales</taxon>
        <taxon>Bacillaceae</taxon>
        <taxon>Oceanobacillus</taxon>
    </lineage>
</organism>
<dbReference type="EMBL" id="BSKO01000001">
    <property type="protein sequence ID" value="GLO67676.1"/>
    <property type="molecule type" value="Genomic_DNA"/>
</dbReference>
<proteinExistence type="predicted"/>